<dbReference type="InterPro" id="IPR036397">
    <property type="entry name" value="RNaseH_sf"/>
</dbReference>
<dbReference type="Proteomes" id="UP001054820">
    <property type="component" value="Chromosome"/>
</dbReference>
<reference evidence="18" key="1">
    <citation type="journal article" date="2022" name="Arch. Microbiol.">
        <title>Thiomicrorhabdus immobilis sp. nov., a mesophilic sulfur-oxidizing bacterium isolated from sediment of a brackish lake in northern Japan.</title>
        <authorList>
            <person name="Kojima H."/>
            <person name="Mochizuki J."/>
            <person name="Kanda M."/>
            <person name="Watanabe T."/>
            <person name="Fukui M."/>
        </authorList>
    </citation>
    <scope>NUCLEOTIDE SEQUENCE</scope>
    <source>
        <strain evidence="18">Am19</strain>
    </source>
</reference>
<dbReference type="CDD" id="cd07182">
    <property type="entry name" value="RNase_HII_bacteria_HII_like"/>
    <property type="match status" value="1"/>
</dbReference>
<evidence type="ECO:0000256" key="3">
    <source>
        <dbReference type="ARBA" id="ARBA00004065"/>
    </source>
</evidence>
<dbReference type="PROSITE" id="PS51975">
    <property type="entry name" value="RNASE_H_2"/>
    <property type="match status" value="1"/>
</dbReference>
<comment type="subcellular location">
    <subcellularLocation>
        <location evidence="4 14">Cytoplasm</location>
    </subcellularLocation>
</comment>
<evidence type="ECO:0000256" key="13">
    <source>
        <dbReference type="ARBA" id="ARBA00023211"/>
    </source>
</evidence>
<name>A0ABN6CWE0_9GAMM</name>
<evidence type="ECO:0000256" key="12">
    <source>
        <dbReference type="ARBA" id="ARBA00022801"/>
    </source>
</evidence>
<dbReference type="InterPro" id="IPR022898">
    <property type="entry name" value="RNase_HII"/>
</dbReference>
<comment type="cofactor">
    <cofactor evidence="14 15">
        <name>Mn(2+)</name>
        <dbReference type="ChEBI" id="CHEBI:29035"/>
    </cofactor>
    <cofactor evidence="14 15">
        <name>Mg(2+)</name>
        <dbReference type="ChEBI" id="CHEBI:18420"/>
    </cofactor>
    <text evidence="14 15">Manganese or magnesium. Binds 1 divalent metal ion per monomer in the absence of substrate. May bind a second metal ion after substrate binding.</text>
</comment>
<dbReference type="EMBL" id="AP024202">
    <property type="protein sequence ID" value="BCN93430.1"/>
    <property type="molecule type" value="Genomic_DNA"/>
</dbReference>
<evidence type="ECO:0000259" key="17">
    <source>
        <dbReference type="PROSITE" id="PS51975"/>
    </source>
</evidence>
<keyword evidence="19" id="KW-1185">Reference proteome</keyword>
<comment type="cofactor">
    <cofactor evidence="2">
        <name>Mg(2+)</name>
        <dbReference type="ChEBI" id="CHEBI:18420"/>
    </cofactor>
</comment>
<evidence type="ECO:0000256" key="15">
    <source>
        <dbReference type="PROSITE-ProRule" id="PRU01319"/>
    </source>
</evidence>
<evidence type="ECO:0000313" key="18">
    <source>
        <dbReference type="EMBL" id="BCN93430.1"/>
    </source>
</evidence>
<comment type="catalytic activity">
    <reaction evidence="1 14 15 16">
        <text>Endonucleolytic cleavage to 5'-phosphomonoester.</text>
        <dbReference type="EC" id="3.1.26.4"/>
    </reaction>
</comment>
<evidence type="ECO:0000256" key="8">
    <source>
        <dbReference type="ARBA" id="ARBA00022490"/>
    </source>
</evidence>
<dbReference type="NCBIfam" id="NF000595">
    <property type="entry name" value="PRK00015.1-3"/>
    <property type="match status" value="1"/>
</dbReference>
<dbReference type="PANTHER" id="PTHR10954">
    <property type="entry name" value="RIBONUCLEASE H2 SUBUNIT A"/>
    <property type="match status" value="1"/>
</dbReference>
<protein>
    <recommendedName>
        <fullName evidence="7 14">Ribonuclease HII</fullName>
        <shortName evidence="14">RNase HII</shortName>
        <ecNumber evidence="6 14">3.1.26.4</ecNumber>
    </recommendedName>
</protein>
<feature type="binding site" evidence="14 15">
    <location>
        <position position="26"/>
    </location>
    <ligand>
        <name>a divalent metal cation</name>
        <dbReference type="ChEBI" id="CHEBI:60240"/>
    </ligand>
</feature>
<dbReference type="InterPro" id="IPR024567">
    <property type="entry name" value="RNase_HII/HIII_dom"/>
</dbReference>
<dbReference type="SUPFAM" id="SSF53098">
    <property type="entry name" value="Ribonuclease H-like"/>
    <property type="match status" value="1"/>
</dbReference>
<dbReference type="InterPro" id="IPR001352">
    <property type="entry name" value="RNase_HII/HIII"/>
</dbReference>
<dbReference type="Gene3D" id="3.30.420.10">
    <property type="entry name" value="Ribonuclease H-like superfamily/Ribonuclease H"/>
    <property type="match status" value="1"/>
</dbReference>
<organism evidence="18 19">
    <name type="scientific">Thiomicrorhabdus immobilis</name>
    <dbReference type="NCBI Taxonomy" id="2791037"/>
    <lineage>
        <taxon>Bacteria</taxon>
        <taxon>Pseudomonadati</taxon>
        <taxon>Pseudomonadota</taxon>
        <taxon>Gammaproteobacteria</taxon>
        <taxon>Thiotrichales</taxon>
        <taxon>Piscirickettsiaceae</taxon>
        <taxon>Thiomicrorhabdus</taxon>
    </lineage>
</organism>
<proteinExistence type="inferred from homology"/>
<comment type="similarity">
    <text evidence="5 14 16">Belongs to the RNase HII family.</text>
</comment>
<feature type="binding site" evidence="14 15">
    <location>
        <position position="119"/>
    </location>
    <ligand>
        <name>a divalent metal cation</name>
        <dbReference type="ChEBI" id="CHEBI:60240"/>
    </ligand>
</feature>
<keyword evidence="10 14" id="KW-0479">Metal-binding</keyword>
<evidence type="ECO:0000256" key="2">
    <source>
        <dbReference type="ARBA" id="ARBA00001946"/>
    </source>
</evidence>
<feature type="binding site" evidence="14 15">
    <location>
        <position position="25"/>
    </location>
    <ligand>
        <name>a divalent metal cation</name>
        <dbReference type="ChEBI" id="CHEBI:60240"/>
    </ligand>
</feature>
<keyword evidence="12 14" id="KW-0378">Hydrolase</keyword>
<dbReference type="HAMAP" id="MF_00052_B">
    <property type="entry name" value="RNase_HII_B"/>
    <property type="match status" value="1"/>
</dbReference>
<accession>A0ABN6CWE0</accession>
<keyword evidence="8 14" id="KW-0963">Cytoplasm</keyword>
<evidence type="ECO:0000256" key="5">
    <source>
        <dbReference type="ARBA" id="ARBA00007383"/>
    </source>
</evidence>
<dbReference type="PANTHER" id="PTHR10954:SF18">
    <property type="entry name" value="RIBONUCLEASE HII"/>
    <property type="match status" value="1"/>
</dbReference>
<evidence type="ECO:0000256" key="7">
    <source>
        <dbReference type="ARBA" id="ARBA00019179"/>
    </source>
</evidence>
<dbReference type="Pfam" id="PF01351">
    <property type="entry name" value="RNase_HII"/>
    <property type="match status" value="1"/>
</dbReference>
<evidence type="ECO:0000256" key="10">
    <source>
        <dbReference type="ARBA" id="ARBA00022723"/>
    </source>
</evidence>
<evidence type="ECO:0000256" key="4">
    <source>
        <dbReference type="ARBA" id="ARBA00004496"/>
    </source>
</evidence>
<keyword evidence="9 14" id="KW-0540">Nuclease</keyword>
<keyword evidence="13 14" id="KW-0464">Manganese</keyword>
<evidence type="ECO:0000256" key="16">
    <source>
        <dbReference type="RuleBase" id="RU003515"/>
    </source>
</evidence>
<evidence type="ECO:0000256" key="9">
    <source>
        <dbReference type="ARBA" id="ARBA00022722"/>
    </source>
</evidence>
<gene>
    <name evidence="14 18" type="primary">rnhB</name>
    <name evidence="18" type="ORF">THMIRHAM_12150</name>
</gene>
<keyword evidence="11 14" id="KW-0255">Endonuclease</keyword>
<evidence type="ECO:0000256" key="1">
    <source>
        <dbReference type="ARBA" id="ARBA00000077"/>
    </source>
</evidence>
<evidence type="ECO:0000256" key="6">
    <source>
        <dbReference type="ARBA" id="ARBA00012180"/>
    </source>
</evidence>
<dbReference type="InterPro" id="IPR012337">
    <property type="entry name" value="RNaseH-like_sf"/>
</dbReference>
<dbReference type="EC" id="3.1.26.4" evidence="6 14"/>
<sequence length="205" mass="22588">MQQNLFENSTNHDFQSLSGTTVGVDEVGRGPLIGDVVACAVILPIGCELPLRDSKKLSEKKRDALAELIKQEAVGYSIAVATPEEIDELNILHATMLAMQRAVSGLVEQGLAISQVYVDGNRCPKIAHSCQSVVKGDDKVMEISAASILAKVYRDRQMLELHEKYPKYGFDQHKGYPTAKHLTALKQFGMIPGYRKSFKPVKELC</sequence>
<evidence type="ECO:0000256" key="11">
    <source>
        <dbReference type="ARBA" id="ARBA00022759"/>
    </source>
</evidence>
<evidence type="ECO:0000313" key="19">
    <source>
        <dbReference type="Proteomes" id="UP001054820"/>
    </source>
</evidence>
<dbReference type="NCBIfam" id="NF000596">
    <property type="entry name" value="PRK00015.1-4"/>
    <property type="match status" value="1"/>
</dbReference>
<comment type="function">
    <text evidence="3 14 16">Endonuclease that specifically degrades the RNA of RNA-DNA hybrids.</text>
</comment>
<dbReference type="RefSeq" id="WP_237260551.1">
    <property type="nucleotide sequence ID" value="NZ_AP024202.1"/>
</dbReference>
<feature type="domain" description="RNase H type-2" evidence="17">
    <location>
        <begin position="19"/>
        <end position="205"/>
    </location>
</feature>
<evidence type="ECO:0000256" key="14">
    <source>
        <dbReference type="HAMAP-Rule" id="MF_00052"/>
    </source>
</evidence>